<dbReference type="GO" id="GO:0006511">
    <property type="term" value="P:ubiquitin-dependent protein catabolic process"/>
    <property type="evidence" value="ECO:0007669"/>
    <property type="project" value="TreeGrafter"/>
</dbReference>
<name>R7YGU8_CONA1</name>
<feature type="region of interest" description="Disordered" evidence="1">
    <location>
        <begin position="229"/>
        <end position="441"/>
    </location>
</feature>
<keyword evidence="4" id="KW-1185">Reference proteome</keyword>
<dbReference type="OMA" id="RRSADHN"/>
<feature type="compositionally biased region" description="Basic and acidic residues" evidence="1">
    <location>
        <begin position="1"/>
        <end position="11"/>
    </location>
</feature>
<feature type="compositionally biased region" description="Basic and acidic residues" evidence="1">
    <location>
        <begin position="418"/>
        <end position="434"/>
    </location>
</feature>
<dbReference type="Gene3D" id="1.10.8.10">
    <property type="entry name" value="DNA helicase RuvA subunit, C-terminal domain"/>
    <property type="match status" value="1"/>
</dbReference>
<dbReference type="Proteomes" id="UP000016924">
    <property type="component" value="Unassembled WGS sequence"/>
</dbReference>
<organism evidence="3 4">
    <name type="scientific">Coniosporium apollinis (strain CBS 100218)</name>
    <name type="common">Rock-inhabiting black yeast</name>
    <dbReference type="NCBI Taxonomy" id="1168221"/>
    <lineage>
        <taxon>Eukaryota</taxon>
        <taxon>Fungi</taxon>
        <taxon>Dikarya</taxon>
        <taxon>Ascomycota</taxon>
        <taxon>Pezizomycotina</taxon>
        <taxon>Dothideomycetes</taxon>
        <taxon>Dothideomycetes incertae sedis</taxon>
        <taxon>Coniosporium</taxon>
    </lineage>
</organism>
<evidence type="ECO:0000313" key="3">
    <source>
        <dbReference type="EMBL" id="EON61039.1"/>
    </source>
</evidence>
<proteinExistence type="predicted"/>
<feature type="domain" description="CUE" evidence="2">
    <location>
        <begin position="75"/>
        <end position="119"/>
    </location>
</feature>
<feature type="compositionally biased region" description="Basic and acidic residues" evidence="1">
    <location>
        <begin position="390"/>
        <end position="402"/>
    </location>
</feature>
<dbReference type="PANTHER" id="PTHR16461:SF5">
    <property type="entry name" value="TOLL-INTERACTING PROTEIN"/>
    <property type="match status" value="1"/>
</dbReference>
<dbReference type="GO" id="GO:0031624">
    <property type="term" value="F:ubiquitin conjugating enzyme binding"/>
    <property type="evidence" value="ECO:0007669"/>
    <property type="project" value="TreeGrafter"/>
</dbReference>
<dbReference type="GeneID" id="19897560"/>
<dbReference type="FunFam" id="1.10.8.10:FF:000064">
    <property type="entry name" value="Similar to CUE domain-containing protein"/>
    <property type="match status" value="1"/>
</dbReference>
<feature type="compositionally biased region" description="Polar residues" evidence="1">
    <location>
        <begin position="305"/>
        <end position="315"/>
    </location>
</feature>
<dbReference type="SMART" id="SM00546">
    <property type="entry name" value="CUE"/>
    <property type="match status" value="1"/>
</dbReference>
<dbReference type="EMBL" id="JH767554">
    <property type="protein sequence ID" value="EON61039.1"/>
    <property type="molecule type" value="Genomic_DNA"/>
</dbReference>
<sequence>MSEKTTADKPSSKIGLTTGAESPTTARELDFDDEPQETGTSALRETAASPSPRRRPRVSFQDEETPPPKPPRPMSPQAQAEATLIEAFPAVDPKVVKAVLLASNGKVEPAFNALLSMSDPDFQQEEAPPPQPPRPTPAQRQLESDEMYARQLAEHYQKTQGPPGYGSRERGNPPLPRQKRETGLKPNELYDKEHSFFDDDLPVIKENLRKGFIETQTTVNKWITDFRKKIEGEDEEDEDLYSSRPSASNRRQHFGPSQSQQLYGIRKSAEAARRSGDRERYDADHRVLGDDFTALELRDDESSSHNHSNRPSANPNLFKPTPVAPQSGPVDEVDALYYSSNPSNPSNPSNRQPSPNANKAKKWQPLTSVAPHPEGDDNDPFSLGDSDDEDAKRDMRAEDTARLKSAASASEVPPPKGDTLRPAERSGSKDKEMEELLVGKS</sequence>
<feature type="compositionally biased region" description="Low complexity" evidence="1">
    <location>
        <begin position="339"/>
        <end position="358"/>
    </location>
</feature>
<feature type="region of interest" description="Disordered" evidence="1">
    <location>
        <begin position="1"/>
        <end position="81"/>
    </location>
</feature>
<dbReference type="GO" id="GO:0005737">
    <property type="term" value="C:cytoplasm"/>
    <property type="evidence" value="ECO:0007669"/>
    <property type="project" value="TreeGrafter"/>
</dbReference>
<protein>
    <recommendedName>
        <fullName evidence="2">CUE domain-containing protein</fullName>
    </recommendedName>
</protein>
<dbReference type="eggNOG" id="KOG0504">
    <property type="taxonomic scope" value="Eukaryota"/>
</dbReference>
<evidence type="ECO:0000256" key="1">
    <source>
        <dbReference type="SAM" id="MobiDB-lite"/>
    </source>
</evidence>
<dbReference type="Pfam" id="PF02845">
    <property type="entry name" value="CUE"/>
    <property type="match status" value="1"/>
</dbReference>
<dbReference type="AlphaFoldDB" id="R7YGU8"/>
<dbReference type="SUPFAM" id="SSF46934">
    <property type="entry name" value="UBA-like"/>
    <property type="match status" value="1"/>
</dbReference>
<dbReference type="HOGENOM" id="CLU_040954_0_0_1"/>
<dbReference type="STRING" id="1168221.R7YGU8"/>
<dbReference type="OrthoDB" id="9942608at2759"/>
<feature type="compositionally biased region" description="Basic and acidic residues" evidence="1">
    <location>
        <begin position="267"/>
        <end position="289"/>
    </location>
</feature>
<dbReference type="InterPro" id="IPR009060">
    <property type="entry name" value="UBA-like_sf"/>
</dbReference>
<dbReference type="InterPro" id="IPR041807">
    <property type="entry name" value="Cue5/Don1_CUE"/>
</dbReference>
<feature type="compositionally biased region" description="Basic and acidic residues" evidence="1">
    <location>
        <begin position="178"/>
        <end position="196"/>
    </location>
</feature>
<feature type="region of interest" description="Disordered" evidence="1">
    <location>
        <begin position="112"/>
        <end position="196"/>
    </location>
</feature>
<evidence type="ECO:0000313" key="4">
    <source>
        <dbReference type="Proteomes" id="UP000016924"/>
    </source>
</evidence>
<feature type="compositionally biased region" description="Pro residues" evidence="1">
    <location>
        <begin position="127"/>
        <end position="136"/>
    </location>
</feature>
<feature type="compositionally biased region" description="Polar residues" evidence="1">
    <location>
        <begin position="243"/>
        <end position="262"/>
    </location>
</feature>
<accession>R7YGU8</accession>
<dbReference type="CDD" id="cd14372">
    <property type="entry name" value="CUE_Cue5p_like"/>
    <property type="match status" value="1"/>
</dbReference>
<dbReference type="RefSeq" id="XP_007776356.1">
    <property type="nucleotide sequence ID" value="XM_007778166.1"/>
</dbReference>
<gene>
    <name evidence="3" type="ORF">W97_00249</name>
</gene>
<dbReference type="GO" id="GO:0043130">
    <property type="term" value="F:ubiquitin binding"/>
    <property type="evidence" value="ECO:0007669"/>
    <property type="project" value="InterPro"/>
</dbReference>
<dbReference type="PANTHER" id="PTHR16461">
    <property type="entry name" value="TOLL-INTERACTING PROTEIN"/>
    <property type="match status" value="1"/>
</dbReference>
<dbReference type="PROSITE" id="PS51140">
    <property type="entry name" value="CUE"/>
    <property type="match status" value="1"/>
</dbReference>
<reference evidence="4" key="1">
    <citation type="submission" date="2012-06" db="EMBL/GenBank/DDBJ databases">
        <title>The genome sequence of Coniosporium apollinis CBS 100218.</title>
        <authorList>
            <consortium name="The Broad Institute Genome Sequencing Platform"/>
            <person name="Cuomo C."/>
            <person name="Gorbushina A."/>
            <person name="Noack S."/>
            <person name="Walker B."/>
            <person name="Young S.K."/>
            <person name="Zeng Q."/>
            <person name="Gargeya S."/>
            <person name="Fitzgerald M."/>
            <person name="Haas B."/>
            <person name="Abouelleil A."/>
            <person name="Alvarado L."/>
            <person name="Arachchi H.M."/>
            <person name="Berlin A.M."/>
            <person name="Chapman S.B."/>
            <person name="Goldberg J."/>
            <person name="Griggs A."/>
            <person name="Gujja S."/>
            <person name="Hansen M."/>
            <person name="Howarth C."/>
            <person name="Imamovic A."/>
            <person name="Larimer J."/>
            <person name="McCowan C."/>
            <person name="Montmayeur A."/>
            <person name="Murphy C."/>
            <person name="Neiman D."/>
            <person name="Pearson M."/>
            <person name="Priest M."/>
            <person name="Roberts A."/>
            <person name="Saif S."/>
            <person name="Shea T."/>
            <person name="Sisk P."/>
            <person name="Sykes S."/>
            <person name="Wortman J."/>
            <person name="Nusbaum C."/>
            <person name="Birren B."/>
        </authorList>
    </citation>
    <scope>NUCLEOTIDE SEQUENCE [LARGE SCALE GENOMIC DNA]</scope>
    <source>
        <strain evidence="4">CBS 100218</strain>
    </source>
</reference>
<evidence type="ECO:0000259" key="2">
    <source>
        <dbReference type="PROSITE" id="PS51140"/>
    </source>
</evidence>
<dbReference type="InterPro" id="IPR003892">
    <property type="entry name" value="CUE"/>
</dbReference>